<dbReference type="EMBL" id="CADCTQ010000290">
    <property type="protein sequence ID" value="CAA9276980.1"/>
    <property type="molecule type" value="Genomic_DNA"/>
</dbReference>
<dbReference type="Pfam" id="PF05685">
    <property type="entry name" value="Uma2"/>
    <property type="match status" value="1"/>
</dbReference>
<dbReference type="InterPro" id="IPR008538">
    <property type="entry name" value="Uma2"/>
</dbReference>
<dbReference type="InterPro" id="IPR011335">
    <property type="entry name" value="Restrct_endonuc-II-like"/>
</dbReference>
<feature type="domain" description="Putative restriction endonuclease" evidence="1">
    <location>
        <begin position="33"/>
        <end position="193"/>
    </location>
</feature>
<gene>
    <name evidence="2" type="ORF">AVDCRST_MAG56-3566</name>
</gene>
<name>A0A6J4JD48_9SPHI</name>
<dbReference type="InterPro" id="IPR012296">
    <property type="entry name" value="Nuclease_put_TT1808"/>
</dbReference>
<dbReference type="AlphaFoldDB" id="A0A6J4JD48"/>
<dbReference type="PANTHER" id="PTHR34107:SF4">
    <property type="entry name" value="SLL1222 PROTEIN"/>
    <property type="match status" value="1"/>
</dbReference>
<evidence type="ECO:0000313" key="2">
    <source>
        <dbReference type="EMBL" id="CAA9276980.1"/>
    </source>
</evidence>
<proteinExistence type="predicted"/>
<protein>
    <recommendedName>
        <fullName evidence="1">Putative restriction endonuclease domain-containing protein</fullName>
    </recommendedName>
</protein>
<dbReference type="CDD" id="cd06260">
    <property type="entry name" value="DUF820-like"/>
    <property type="match status" value="1"/>
</dbReference>
<accession>A0A6J4JD48</accession>
<dbReference type="Gene3D" id="3.90.1570.10">
    <property type="entry name" value="tt1808, chain A"/>
    <property type="match status" value="1"/>
</dbReference>
<organism evidence="2">
    <name type="scientific">uncultured Cytophagales bacterium</name>
    <dbReference type="NCBI Taxonomy" id="158755"/>
    <lineage>
        <taxon>Bacteria</taxon>
        <taxon>Pseudomonadati</taxon>
        <taxon>Bacteroidota</taxon>
        <taxon>Sphingobacteriia</taxon>
        <taxon>Sphingobacteriales</taxon>
        <taxon>environmental samples</taxon>
    </lineage>
</organism>
<reference evidence="2" key="1">
    <citation type="submission" date="2020-02" db="EMBL/GenBank/DDBJ databases">
        <authorList>
            <person name="Meier V. D."/>
        </authorList>
    </citation>
    <scope>NUCLEOTIDE SEQUENCE</scope>
    <source>
        <strain evidence="2">AVDCRST_MAG56</strain>
    </source>
</reference>
<dbReference type="SUPFAM" id="SSF52980">
    <property type="entry name" value="Restriction endonuclease-like"/>
    <property type="match status" value="1"/>
</dbReference>
<sequence>MAVTEQTAVSPEDVLAQTLRKADAFVTVPGTLEELYRLGEVKADFIEGLIYLHMAASTPHERIFVNVLTDLNVFVRTTKAGTVFGSRTSVDFGPDYHPMPDILYLAKDNPARVEQDRIVGVPDLVIEILSPSTRRLDLVDKRQLYRQYGVPELYFIDPVNGEVVIDCLKDGEYETFALQTGSFESRVLPGLVWDAAQLLNA</sequence>
<evidence type="ECO:0000259" key="1">
    <source>
        <dbReference type="Pfam" id="PF05685"/>
    </source>
</evidence>
<dbReference type="PANTHER" id="PTHR34107">
    <property type="entry name" value="SLL0198 PROTEIN-RELATED"/>
    <property type="match status" value="1"/>
</dbReference>